<dbReference type="KEGG" id="shi:Shel_06530"/>
<dbReference type="Pfam" id="PF00149">
    <property type="entry name" value="Metallophos"/>
    <property type="match status" value="1"/>
</dbReference>
<accession>C7N3X1</accession>
<dbReference type="GO" id="GO:0016787">
    <property type="term" value="F:hydrolase activity"/>
    <property type="evidence" value="ECO:0007669"/>
    <property type="project" value="InterPro"/>
</dbReference>
<dbReference type="RefSeq" id="WP_012797817.1">
    <property type="nucleotide sequence ID" value="NC_013165.1"/>
</dbReference>
<gene>
    <name evidence="2" type="ordered locus">Shel_06530</name>
</gene>
<evidence type="ECO:0000259" key="1">
    <source>
        <dbReference type="Pfam" id="PF00149"/>
    </source>
</evidence>
<dbReference type="SUPFAM" id="SSF56300">
    <property type="entry name" value="Metallo-dependent phosphatases"/>
    <property type="match status" value="1"/>
</dbReference>
<name>C7N3X1_SLAHD</name>
<dbReference type="eggNOG" id="COG1409">
    <property type="taxonomic scope" value="Bacteria"/>
</dbReference>
<feature type="domain" description="Calcineurin-like phosphoesterase" evidence="1">
    <location>
        <begin position="4"/>
        <end position="209"/>
    </location>
</feature>
<organism evidence="2 3">
    <name type="scientific">Slackia heliotrinireducens (strain ATCC 29202 / DSM 20476 / NCTC 11029 / RHS 1)</name>
    <name type="common">Peptococcus heliotrinreducens</name>
    <dbReference type="NCBI Taxonomy" id="471855"/>
    <lineage>
        <taxon>Bacteria</taxon>
        <taxon>Bacillati</taxon>
        <taxon>Actinomycetota</taxon>
        <taxon>Coriobacteriia</taxon>
        <taxon>Eggerthellales</taxon>
        <taxon>Eggerthellaceae</taxon>
        <taxon>Slackia</taxon>
    </lineage>
</organism>
<protein>
    <recommendedName>
        <fullName evidence="1">Calcineurin-like phosphoesterase domain-containing protein</fullName>
    </recommendedName>
</protein>
<dbReference type="AlphaFoldDB" id="C7N3X1"/>
<dbReference type="EMBL" id="CP001684">
    <property type="protein sequence ID" value="ACV21712.1"/>
    <property type="molecule type" value="Genomic_DNA"/>
</dbReference>
<evidence type="ECO:0000313" key="2">
    <source>
        <dbReference type="EMBL" id="ACV21712.1"/>
    </source>
</evidence>
<dbReference type="Proteomes" id="UP000002026">
    <property type="component" value="Chromosome"/>
</dbReference>
<dbReference type="InterPro" id="IPR029052">
    <property type="entry name" value="Metallo-depent_PP-like"/>
</dbReference>
<dbReference type="Gene3D" id="3.60.21.10">
    <property type="match status" value="1"/>
</dbReference>
<dbReference type="InterPro" id="IPR004843">
    <property type="entry name" value="Calcineurin-like_PHP"/>
</dbReference>
<sequence length="244" mass="28161">MAGRIFITGDTHATVDMRKLNSKLFPLGKTLDADDYVIICGDFGVVWANDNTDKYLLNWYQAKPWTTLFVDGNHENFDLLDAIAPRNWHGGMVHELRPKVLHLMRGQMFDIHGRSFFCMGGATSIDKAFRTEGKSWWPQEVPSLDQRDTALASLERAGWRADYVLTHCAPSGVQYRLNPYFSFDVVTDFLQGIEERLDYRHWFFGHYHEDRTVGERWTCVYYDILEIELGDDASADRIAPAGRR</sequence>
<dbReference type="HOGENOM" id="CLU_074814_1_1_11"/>
<keyword evidence="3" id="KW-1185">Reference proteome</keyword>
<proteinExistence type="predicted"/>
<reference evidence="2 3" key="1">
    <citation type="journal article" date="2009" name="Stand. Genomic Sci.">
        <title>Complete genome sequence of Slackia heliotrinireducens type strain (RHS 1).</title>
        <authorList>
            <person name="Pukall R."/>
            <person name="Lapidus A."/>
            <person name="Nolan M."/>
            <person name="Copeland A."/>
            <person name="Glavina Del Rio T."/>
            <person name="Lucas S."/>
            <person name="Chen F."/>
            <person name="Tice H."/>
            <person name="Cheng J.F."/>
            <person name="Chertkov O."/>
            <person name="Bruce D."/>
            <person name="Goodwin L."/>
            <person name="Kuske C."/>
            <person name="Brettin T."/>
            <person name="Detter J.C."/>
            <person name="Han C."/>
            <person name="Pitluck S."/>
            <person name="Pati A."/>
            <person name="Mavrommatis K."/>
            <person name="Ivanova N."/>
            <person name="Ovchinnikova G."/>
            <person name="Chen A."/>
            <person name="Palaniappan K."/>
            <person name="Schneider S."/>
            <person name="Rohde M."/>
            <person name="Chain P."/>
            <person name="D'haeseleer P."/>
            <person name="Goker M."/>
            <person name="Bristow J."/>
            <person name="Eisen J.A."/>
            <person name="Markowitz V."/>
            <person name="Kyrpides N.C."/>
            <person name="Klenk H.P."/>
            <person name="Hugenholtz P."/>
        </authorList>
    </citation>
    <scope>NUCLEOTIDE SEQUENCE [LARGE SCALE GENOMIC DNA]</scope>
    <source>
        <strain evidence="3">ATCC 29202 / DSM 20476 / NCTC 11029 / RHS 1</strain>
    </source>
</reference>
<evidence type="ECO:0000313" key="3">
    <source>
        <dbReference type="Proteomes" id="UP000002026"/>
    </source>
</evidence>